<dbReference type="Proteomes" id="UP000292855">
    <property type="component" value="Unassembled WGS sequence"/>
</dbReference>
<dbReference type="OrthoDB" id="6717394at2"/>
<evidence type="ECO:0000256" key="1">
    <source>
        <dbReference type="ARBA" id="ARBA00022679"/>
    </source>
</evidence>
<dbReference type="SUPFAM" id="SSF53448">
    <property type="entry name" value="Nucleotide-diphospho-sugar transferases"/>
    <property type="match status" value="1"/>
</dbReference>
<gene>
    <name evidence="4" type="ORF">EWE74_14080</name>
</gene>
<sequence length="390" mass="45573">MICLAGIIVHWLPEINVTSLTMYKISFCTVCMNRLSYLEQTLPVNLIDNQDYENLEFILLDYNSFDGLESWVREHMQAYLETGKLIYYKTTTPVHFNRSHSKNLVHKLATGDLVCNIDADNYTGKGFAAYLNREFKNDDSIFLTAIDASGAREKCDVLGRICVKRTDFHNIGGYDERMTSYGFDDYDLANRLELNNVSRKLMESNPAYFDAISHSQAERINNDAVFINLKALLVNYLSPCSSDFVMLFTDGTFKRGIVIDIETYKFDRPLTEIQKAEMKFRFSLKDFWQEGRWQEHDSHISLYLREFLVQKLYFDQTKKCFLSQVEDTTSTFYQIVNQDFIERFIMFYSQSTNRIIMAQNVLEKRTIVNRSGFGKDVVYKNFDYQTPITV</sequence>
<feature type="domain" description="Galactosyltransferase C-terminal" evidence="3">
    <location>
        <begin position="161"/>
        <end position="204"/>
    </location>
</feature>
<dbReference type="InterPro" id="IPR001173">
    <property type="entry name" value="Glyco_trans_2-like"/>
</dbReference>
<proteinExistence type="predicted"/>
<keyword evidence="5" id="KW-1185">Reference proteome</keyword>
<dbReference type="Pfam" id="PF00535">
    <property type="entry name" value="Glycos_transf_2"/>
    <property type="match status" value="1"/>
</dbReference>
<evidence type="ECO:0000259" key="3">
    <source>
        <dbReference type="Pfam" id="PF02709"/>
    </source>
</evidence>
<dbReference type="Pfam" id="PF02709">
    <property type="entry name" value="Glyco_transf_7C"/>
    <property type="match status" value="1"/>
</dbReference>
<dbReference type="InterPro" id="IPR027791">
    <property type="entry name" value="Galactosyl_T_C"/>
</dbReference>
<evidence type="ECO:0000313" key="5">
    <source>
        <dbReference type="Proteomes" id="UP000292855"/>
    </source>
</evidence>
<accession>A0A4Q6XK24</accession>
<feature type="domain" description="Glycosyltransferase 2-like" evidence="2">
    <location>
        <begin position="26"/>
        <end position="150"/>
    </location>
</feature>
<dbReference type="Gene3D" id="3.90.550.10">
    <property type="entry name" value="Spore Coat Polysaccharide Biosynthesis Protein SpsA, Chain A"/>
    <property type="match status" value="1"/>
</dbReference>
<dbReference type="AlphaFoldDB" id="A0A4Q6XK24"/>
<dbReference type="EMBL" id="SGIT01000002">
    <property type="protein sequence ID" value="RZF60231.1"/>
    <property type="molecule type" value="Genomic_DNA"/>
</dbReference>
<protein>
    <submittedName>
        <fullName evidence="4">Glycosyltransferase family 2 protein</fullName>
    </submittedName>
</protein>
<organism evidence="4 5">
    <name type="scientific">Sphingobacterium corticibacterium</name>
    <dbReference type="NCBI Taxonomy" id="2484746"/>
    <lineage>
        <taxon>Bacteria</taxon>
        <taxon>Pseudomonadati</taxon>
        <taxon>Bacteroidota</taxon>
        <taxon>Sphingobacteriia</taxon>
        <taxon>Sphingobacteriales</taxon>
        <taxon>Sphingobacteriaceae</taxon>
        <taxon>Sphingobacterium</taxon>
    </lineage>
</organism>
<comment type="caution">
    <text evidence="4">The sequence shown here is derived from an EMBL/GenBank/DDBJ whole genome shotgun (WGS) entry which is preliminary data.</text>
</comment>
<dbReference type="InterPro" id="IPR029044">
    <property type="entry name" value="Nucleotide-diphossugar_trans"/>
</dbReference>
<evidence type="ECO:0000259" key="2">
    <source>
        <dbReference type="Pfam" id="PF00535"/>
    </source>
</evidence>
<dbReference type="CDD" id="cd00761">
    <property type="entry name" value="Glyco_tranf_GTA_type"/>
    <property type="match status" value="1"/>
</dbReference>
<name>A0A4Q6XK24_9SPHI</name>
<dbReference type="GO" id="GO:0016740">
    <property type="term" value="F:transferase activity"/>
    <property type="evidence" value="ECO:0007669"/>
    <property type="project" value="UniProtKB-KW"/>
</dbReference>
<keyword evidence="1 4" id="KW-0808">Transferase</keyword>
<evidence type="ECO:0000313" key="4">
    <source>
        <dbReference type="EMBL" id="RZF60231.1"/>
    </source>
</evidence>
<reference evidence="4 5" key="1">
    <citation type="submission" date="2019-02" db="EMBL/GenBank/DDBJ databases">
        <authorList>
            <person name="Li Y."/>
        </authorList>
    </citation>
    <scope>NUCLEOTIDE SEQUENCE [LARGE SCALE GENOMIC DNA]</scope>
    <source>
        <strain evidence="4 5">30C10-4-7</strain>
    </source>
</reference>